<keyword evidence="10" id="KW-1185">Reference proteome</keyword>
<name>A0ABR4HHB3_9EURO</name>
<dbReference type="EMBL" id="JBFXLS010000119">
    <property type="protein sequence ID" value="KAL2814869.1"/>
    <property type="molecule type" value="Genomic_DNA"/>
</dbReference>
<evidence type="ECO:0000256" key="5">
    <source>
        <dbReference type="ARBA" id="ARBA00023136"/>
    </source>
</evidence>
<feature type="compositionally biased region" description="Basic and acidic residues" evidence="6">
    <location>
        <begin position="1"/>
        <end position="10"/>
    </location>
</feature>
<feature type="domain" description="Major facilitator superfamily (MFS) profile" evidence="8">
    <location>
        <begin position="54"/>
        <end position="466"/>
    </location>
</feature>
<dbReference type="Pfam" id="PF07690">
    <property type="entry name" value="MFS_1"/>
    <property type="match status" value="1"/>
</dbReference>
<dbReference type="PROSITE" id="PS50850">
    <property type="entry name" value="MFS"/>
    <property type="match status" value="1"/>
</dbReference>
<dbReference type="SUPFAM" id="SSF103473">
    <property type="entry name" value="MFS general substrate transporter"/>
    <property type="match status" value="1"/>
</dbReference>
<comment type="caution">
    <text evidence="9">The sequence shown here is derived from an EMBL/GenBank/DDBJ whole genome shotgun (WGS) entry which is preliminary data.</text>
</comment>
<dbReference type="Proteomes" id="UP001610335">
    <property type="component" value="Unassembled WGS sequence"/>
</dbReference>
<gene>
    <name evidence="9" type="ORF">BDW59DRAFT_167009</name>
</gene>
<evidence type="ECO:0000256" key="6">
    <source>
        <dbReference type="SAM" id="MobiDB-lite"/>
    </source>
</evidence>
<feature type="transmembrane region" description="Helical" evidence="7">
    <location>
        <begin position="280"/>
        <end position="298"/>
    </location>
</feature>
<keyword evidence="4 7" id="KW-1133">Transmembrane helix</keyword>
<evidence type="ECO:0000256" key="1">
    <source>
        <dbReference type="ARBA" id="ARBA00004141"/>
    </source>
</evidence>
<keyword evidence="2" id="KW-0813">Transport</keyword>
<feature type="compositionally biased region" description="Polar residues" evidence="6">
    <location>
        <begin position="14"/>
        <end position="27"/>
    </location>
</feature>
<feature type="transmembrane region" description="Helical" evidence="7">
    <location>
        <begin position="318"/>
        <end position="338"/>
    </location>
</feature>
<dbReference type="InterPro" id="IPR020846">
    <property type="entry name" value="MFS_dom"/>
</dbReference>
<feature type="region of interest" description="Disordered" evidence="6">
    <location>
        <begin position="1"/>
        <end position="31"/>
    </location>
</feature>
<keyword evidence="5 7" id="KW-0472">Membrane</keyword>
<dbReference type="InterPro" id="IPR036259">
    <property type="entry name" value="MFS_trans_sf"/>
</dbReference>
<proteinExistence type="predicted"/>
<sequence>MTGTKQDDWKGPPSSDQLSIRGSSSNKADIHNPAVKSTAALEGEDLDPHAEKRLLRKIDWALMPLYYDKAILGHAAIFGLRTDLDLTEGLRYSNTTMVFYCGFILGCYPLSILAQKFPTAKVCAVLCFVWGAIVLATPGCTSYAGFLVNRFFLGVAESGISPAFMLITSRWYTNEEQVLRSGLWYSCSGGINLVSPLLNYGLGSIPSHLSGWRIMYLFAGTLTICWSFVVWAFFPDGPATARGFSEEERAMAIRRLRGNNTGFNSTQLVPRQIFETLTNWYFWAVFLMSMLCSIAAGASNTFASLVFSGMGFNSFQTLMLNIPMGAMAIITIVGSGYLGRKIPNARHHIYTAACLPVILGCCLLWQLSSSNTGGRIAGVYLVTFFGSCYVQVIAFGTSNVAGYTKKSMVAAGVFMAYCLGNIIGPLLFDAKFAPRYSQSFTGIMVCFAVAVVISEITRFVLHRENAMRDDQYGPPGHIHGLEDLTEVENKDFRYQL</sequence>
<reference evidence="9 10" key="1">
    <citation type="submission" date="2024-07" db="EMBL/GenBank/DDBJ databases">
        <title>Section-level genome sequencing and comparative genomics of Aspergillus sections Usti and Cavernicolus.</title>
        <authorList>
            <consortium name="Lawrence Berkeley National Laboratory"/>
            <person name="Nybo J.L."/>
            <person name="Vesth T.C."/>
            <person name="Theobald S."/>
            <person name="Frisvad J.C."/>
            <person name="Larsen T.O."/>
            <person name="Kjaerboelling I."/>
            <person name="Rothschild-Mancinelli K."/>
            <person name="Lyhne E.K."/>
            <person name="Kogle M.E."/>
            <person name="Barry K."/>
            <person name="Clum A."/>
            <person name="Na H."/>
            <person name="Ledsgaard L."/>
            <person name="Lin J."/>
            <person name="Lipzen A."/>
            <person name="Kuo A."/>
            <person name="Riley R."/>
            <person name="Mondo S."/>
            <person name="LaButti K."/>
            <person name="Haridas S."/>
            <person name="Pangalinan J."/>
            <person name="Salamov A.A."/>
            <person name="Simmons B.A."/>
            <person name="Magnuson J.K."/>
            <person name="Chen J."/>
            <person name="Drula E."/>
            <person name="Henrissat B."/>
            <person name="Wiebenga A."/>
            <person name="Lubbers R.J."/>
            <person name="Gomes A.C."/>
            <person name="Makela M.R."/>
            <person name="Stajich J."/>
            <person name="Grigoriev I.V."/>
            <person name="Mortensen U.H."/>
            <person name="De vries R.P."/>
            <person name="Baker S.E."/>
            <person name="Andersen M.R."/>
        </authorList>
    </citation>
    <scope>NUCLEOTIDE SEQUENCE [LARGE SCALE GENOMIC DNA]</scope>
    <source>
        <strain evidence="9 10">CBS 600.67</strain>
    </source>
</reference>
<evidence type="ECO:0000259" key="8">
    <source>
        <dbReference type="PROSITE" id="PS50850"/>
    </source>
</evidence>
<feature type="transmembrane region" description="Helical" evidence="7">
    <location>
        <begin position="374"/>
        <end position="396"/>
    </location>
</feature>
<feature type="transmembrane region" description="Helical" evidence="7">
    <location>
        <begin position="122"/>
        <end position="145"/>
    </location>
</feature>
<evidence type="ECO:0000256" key="4">
    <source>
        <dbReference type="ARBA" id="ARBA00022989"/>
    </source>
</evidence>
<evidence type="ECO:0000313" key="9">
    <source>
        <dbReference type="EMBL" id="KAL2814869.1"/>
    </source>
</evidence>
<evidence type="ECO:0000313" key="10">
    <source>
        <dbReference type="Proteomes" id="UP001610335"/>
    </source>
</evidence>
<feature type="transmembrane region" description="Helical" evidence="7">
    <location>
        <begin position="92"/>
        <end position="110"/>
    </location>
</feature>
<dbReference type="PANTHER" id="PTHR43791:SF74">
    <property type="entry name" value="TRANSPORTER, PUTATIVE (AFU_ORTHOLOGUE AFUA_1G17530)-RELATED"/>
    <property type="match status" value="1"/>
</dbReference>
<evidence type="ECO:0000256" key="2">
    <source>
        <dbReference type="ARBA" id="ARBA00022448"/>
    </source>
</evidence>
<organism evidence="9 10">
    <name type="scientific">Aspergillus cavernicola</name>
    <dbReference type="NCBI Taxonomy" id="176166"/>
    <lineage>
        <taxon>Eukaryota</taxon>
        <taxon>Fungi</taxon>
        <taxon>Dikarya</taxon>
        <taxon>Ascomycota</taxon>
        <taxon>Pezizomycotina</taxon>
        <taxon>Eurotiomycetes</taxon>
        <taxon>Eurotiomycetidae</taxon>
        <taxon>Eurotiales</taxon>
        <taxon>Aspergillaceae</taxon>
        <taxon>Aspergillus</taxon>
        <taxon>Aspergillus subgen. Nidulantes</taxon>
    </lineage>
</organism>
<dbReference type="InterPro" id="IPR011701">
    <property type="entry name" value="MFS"/>
</dbReference>
<keyword evidence="3 7" id="KW-0812">Transmembrane</keyword>
<dbReference type="PANTHER" id="PTHR43791">
    <property type="entry name" value="PERMEASE-RELATED"/>
    <property type="match status" value="1"/>
</dbReference>
<evidence type="ECO:0000256" key="3">
    <source>
        <dbReference type="ARBA" id="ARBA00022692"/>
    </source>
</evidence>
<feature type="transmembrane region" description="Helical" evidence="7">
    <location>
        <begin position="440"/>
        <end position="461"/>
    </location>
</feature>
<comment type="subcellular location">
    <subcellularLocation>
        <location evidence="1">Membrane</location>
        <topology evidence="1">Multi-pass membrane protein</topology>
    </subcellularLocation>
</comment>
<feature type="transmembrane region" description="Helical" evidence="7">
    <location>
        <begin position="214"/>
        <end position="234"/>
    </location>
</feature>
<feature type="transmembrane region" description="Helical" evidence="7">
    <location>
        <begin position="408"/>
        <end position="428"/>
    </location>
</feature>
<accession>A0ABR4HHB3</accession>
<evidence type="ECO:0000256" key="7">
    <source>
        <dbReference type="SAM" id="Phobius"/>
    </source>
</evidence>
<protein>
    <submittedName>
        <fullName evidence="9">MFS transporter</fullName>
    </submittedName>
</protein>
<feature type="transmembrane region" description="Helical" evidence="7">
    <location>
        <begin position="350"/>
        <end position="368"/>
    </location>
</feature>
<dbReference type="Gene3D" id="1.20.1250.20">
    <property type="entry name" value="MFS general substrate transporter like domains"/>
    <property type="match status" value="2"/>
</dbReference>
<feature type="transmembrane region" description="Helical" evidence="7">
    <location>
        <begin position="60"/>
        <end position="80"/>
    </location>
</feature>